<sequence length="86" mass="9164">MSDQSKNREPPKVDNEADSDKGQDNSQPQKVAASTPYMPQSGKPAGETEQTAQKTESETDKNPRDKVAASTPYMPQAGKPAGNSSL</sequence>
<feature type="compositionally biased region" description="Basic and acidic residues" evidence="1">
    <location>
        <begin position="1"/>
        <end position="23"/>
    </location>
</feature>
<proteinExistence type="predicted"/>
<evidence type="ECO:0000313" key="2">
    <source>
        <dbReference type="EMBL" id="KAJ5524788.1"/>
    </source>
</evidence>
<dbReference type="EMBL" id="JAQIZZ010000008">
    <property type="protein sequence ID" value="KAJ5524788.1"/>
    <property type="molecule type" value="Genomic_DNA"/>
</dbReference>
<protein>
    <submittedName>
        <fullName evidence="2">Uncharacterized protein</fullName>
    </submittedName>
</protein>
<feature type="region of interest" description="Disordered" evidence="1">
    <location>
        <begin position="1"/>
        <end position="86"/>
    </location>
</feature>
<keyword evidence="3" id="KW-1185">Reference proteome</keyword>
<evidence type="ECO:0000256" key="1">
    <source>
        <dbReference type="SAM" id="MobiDB-lite"/>
    </source>
</evidence>
<gene>
    <name evidence="2" type="ORF">N7494_011438</name>
</gene>
<dbReference type="AlphaFoldDB" id="A0AAD6CJM8"/>
<accession>A0AAD6CJM8</accession>
<reference evidence="2 3" key="1">
    <citation type="journal article" date="2023" name="IMA Fungus">
        <title>Comparative genomic study of the Penicillium genus elucidates a diverse pangenome and 15 lateral gene transfer events.</title>
        <authorList>
            <person name="Petersen C."/>
            <person name="Sorensen T."/>
            <person name="Nielsen M.R."/>
            <person name="Sondergaard T.E."/>
            <person name="Sorensen J.L."/>
            <person name="Fitzpatrick D.A."/>
            <person name="Frisvad J.C."/>
            <person name="Nielsen K.L."/>
        </authorList>
    </citation>
    <scope>NUCLEOTIDE SEQUENCE [LARGE SCALE GENOMIC DNA]</scope>
    <source>
        <strain evidence="2 3">IBT 35679</strain>
    </source>
</reference>
<dbReference type="Proteomes" id="UP001220324">
    <property type="component" value="Unassembled WGS sequence"/>
</dbReference>
<feature type="compositionally biased region" description="Basic and acidic residues" evidence="1">
    <location>
        <begin position="55"/>
        <end position="67"/>
    </location>
</feature>
<evidence type="ECO:0000313" key="3">
    <source>
        <dbReference type="Proteomes" id="UP001220324"/>
    </source>
</evidence>
<comment type="caution">
    <text evidence="2">The sequence shown here is derived from an EMBL/GenBank/DDBJ whole genome shotgun (WGS) entry which is preliminary data.</text>
</comment>
<name>A0AAD6CJM8_9EURO</name>
<organism evidence="2 3">
    <name type="scientific">Penicillium frequentans</name>
    <dbReference type="NCBI Taxonomy" id="3151616"/>
    <lineage>
        <taxon>Eukaryota</taxon>
        <taxon>Fungi</taxon>
        <taxon>Dikarya</taxon>
        <taxon>Ascomycota</taxon>
        <taxon>Pezizomycotina</taxon>
        <taxon>Eurotiomycetes</taxon>
        <taxon>Eurotiomycetidae</taxon>
        <taxon>Eurotiales</taxon>
        <taxon>Aspergillaceae</taxon>
        <taxon>Penicillium</taxon>
    </lineage>
</organism>